<sequence length="183" mass="19541">MDSNPSFRPALTAGLFGLPPGLPEHPVARLGLVVDIANRTPQPLAYRCYSARQPDRCPLFVGEVAPQGRVRIERLAGESSPMPHNLVIEAQPAGHRIAIAVLQTTLFLLAMTVFATGAHAERVLPDVTTARSAAPAIVPRTDPVPGRPGAQLGRPRIDWPVAMRCPRDALRAKTRICGGTALA</sequence>
<dbReference type="Proteomes" id="UP000033202">
    <property type="component" value="Unassembled WGS sequence"/>
</dbReference>
<name>A0A0E9MKR2_9SPHN</name>
<gene>
    <name evidence="1" type="ORF">SCH01S_03_00730</name>
</gene>
<comment type="caution">
    <text evidence="1">The sequence shown here is derived from an EMBL/GenBank/DDBJ whole genome shotgun (WGS) entry which is preliminary data.</text>
</comment>
<dbReference type="STRING" id="1219043.SCH01S_03_00730"/>
<keyword evidence="2" id="KW-1185">Reference proteome</keyword>
<reference evidence="1 2" key="1">
    <citation type="submission" date="2015-04" db="EMBL/GenBank/DDBJ databases">
        <title>Whole genome shotgun sequence of Sphingomonas changbaiensis NBRC 104936.</title>
        <authorList>
            <person name="Katano-Makiyama Y."/>
            <person name="Hosoyama A."/>
            <person name="Hashimoto M."/>
            <person name="Noguchi M."/>
            <person name="Tsuchikane K."/>
            <person name="Ohji S."/>
            <person name="Yamazoe A."/>
            <person name="Ichikawa N."/>
            <person name="Kimura A."/>
            <person name="Fujita N."/>
        </authorList>
    </citation>
    <scope>NUCLEOTIDE SEQUENCE [LARGE SCALE GENOMIC DNA]</scope>
    <source>
        <strain evidence="1 2">NBRC 104936</strain>
    </source>
</reference>
<evidence type="ECO:0000313" key="2">
    <source>
        <dbReference type="Proteomes" id="UP000033202"/>
    </source>
</evidence>
<accession>A0A0E9MKR2</accession>
<dbReference type="AlphaFoldDB" id="A0A0E9MKR2"/>
<evidence type="ECO:0000313" key="1">
    <source>
        <dbReference type="EMBL" id="GAO38098.1"/>
    </source>
</evidence>
<dbReference type="RefSeq" id="WP_157032758.1">
    <property type="nucleotide sequence ID" value="NZ_BBWU01000003.1"/>
</dbReference>
<protein>
    <submittedName>
        <fullName evidence="1">Uncharacterized protein</fullName>
    </submittedName>
</protein>
<dbReference type="EMBL" id="BBWU01000003">
    <property type="protein sequence ID" value="GAO38098.1"/>
    <property type="molecule type" value="Genomic_DNA"/>
</dbReference>
<proteinExistence type="predicted"/>
<organism evidence="1 2">
    <name type="scientific">Sphingomonas changbaiensis NBRC 104936</name>
    <dbReference type="NCBI Taxonomy" id="1219043"/>
    <lineage>
        <taxon>Bacteria</taxon>
        <taxon>Pseudomonadati</taxon>
        <taxon>Pseudomonadota</taxon>
        <taxon>Alphaproteobacteria</taxon>
        <taxon>Sphingomonadales</taxon>
        <taxon>Sphingomonadaceae</taxon>
        <taxon>Sphingomonas</taxon>
    </lineage>
</organism>